<dbReference type="OrthoDB" id="186758at2157"/>
<feature type="domain" description="Response regulatory" evidence="5">
    <location>
        <begin position="14"/>
        <end position="156"/>
    </location>
</feature>
<dbReference type="KEGG" id="naj:B1756_02170"/>
<organism evidence="7 8">
    <name type="scientific">Natrarchaeobaculum aegyptiacum</name>
    <dbReference type="NCBI Taxonomy" id="745377"/>
    <lineage>
        <taxon>Archaea</taxon>
        <taxon>Methanobacteriati</taxon>
        <taxon>Methanobacteriota</taxon>
        <taxon>Stenosarchaea group</taxon>
        <taxon>Halobacteria</taxon>
        <taxon>Halobacteriales</taxon>
        <taxon>Natrialbaceae</taxon>
        <taxon>Natrarchaeobaculum</taxon>
    </lineage>
</organism>
<dbReference type="Pfam" id="PF04967">
    <property type="entry name" value="HTH_10"/>
    <property type="match status" value="1"/>
</dbReference>
<dbReference type="RefSeq" id="WP_086887063.1">
    <property type="nucleotide sequence ID" value="NZ_CP019893.1"/>
</dbReference>
<dbReference type="Gene3D" id="3.30.450.20">
    <property type="entry name" value="PAS domain"/>
    <property type="match status" value="2"/>
</dbReference>
<dbReference type="PROSITE" id="PS50110">
    <property type="entry name" value="RESPONSE_REGULATORY"/>
    <property type="match status" value="1"/>
</dbReference>
<keyword evidence="1" id="KW-0805">Transcription regulation</keyword>
<keyword evidence="2" id="KW-0804">Transcription</keyword>
<feature type="region of interest" description="Disordered" evidence="4">
    <location>
        <begin position="107"/>
        <end position="128"/>
    </location>
</feature>
<dbReference type="SUPFAM" id="SSF55781">
    <property type="entry name" value="GAF domain-like"/>
    <property type="match status" value="1"/>
</dbReference>
<dbReference type="InterPro" id="IPR001789">
    <property type="entry name" value="Sig_transdc_resp-reg_receiver"/>
</dbReference>
<dbReference type="InterPro" id="IPR000014">
    <property type="entry name" value="PAS"/>
</dbReference>
<dbReference type="NCBIfam" id="TIGR00229">
    <property type="entry name" value="sensory_box"/>
    <property type="match status" value="1"/>
</dbReference>
<keyword evidence="8" id="KW-1185">Reference proteome</keyword>
<gene>
    <name evidence="7" type="ORF">B1756_02170</name>
</gene>
<accession>A0A2Z2HNX8</accession>
<dbReference type="PROSITE" id="PS50112">
    <property type="entry name" value="PAS"/>
    <property type="match status" value="1"/>
</dbReference>
<evidence type="ECO:0000256" key="4">
    <source>
        <dbReference type="SAM" id="MobiDB-lite"/>
    </source>
</evidence>
<dbReference type="InterPro" id="IPR029016">
    <property type="entry name" value="GAF-like_dom_sf"/>
</dbReference>
<keyword evidence="3" id="KW-0597">Phosphoprotein</keyword>
<dbReference type="PANTHER" id="PTHR34236">
    <property type="entry name" value="DIMETHYL SULFOXIDE REDUCTASE TRANSCRIPTIONAL ACTIVATOR"/>
    <property type="match status" value="1"/>
</dbReference>
<dbReference type="Gene3D" id="3.40.50.2300">
    <property type="match status" value="1"/>
</dbReference>
<evidence type="ECO:0000259" key="5">
    <source>
        <dbReference type="PROSITE" id="PS50110"/>
    </source>
</evidence>
<feature type="modified residue" description="4-aspartylphosphate" evidence="3">
    <location>
        <position position="66"/>
    </location>
</feature>
<dbReference type="Pfam" id="PF13426">
    <property type="entry name" value="PAS_9"/>
    <property type="match status" value="1"/>
</dbReference>
<evidence type="ECO:0000259" key="6">
    <source>
        <dbReference type="PROSITE" id="PS50112"/>
    </source>
</evidence>
<dbReference type="EMBL" id="CP019893">
    <property type="protein sequence ID" value="ARS88679.1"/>
    <property type="molecule type" value="Genomic_DNA"/>
</dbReference>
<evidence type="ECO:0008006" key="9">
    <source>
        <dbReference type="Google" id="ProtNLM"/>
    </source>
</evidence>
<feature type="region of interest" description="Disordered" evidence="4">
    <location>
        <begin position="153"/>
        <end position="176"/>
    </location>
</feature>
<dbReference type="PANTHER" id="PTHR34236:SF1">
    <property type="entry name" value="DIMETHYL SULFOXIDE REDUCTASE TRANSCRIPTIONAL ACTIVATOR"/>
    <property type="match status" value="1"/>
</dbReference>
<feature type="region of interest" description="Disordered" evidence="4">
    <location>
        <begin position="971"/>
        <end position="1007"/>
    </location>
</feature>
<dbReference type="SMART" id="SM00091">
    <property type="entry name" value="PAS"/>
    <property type="match status" value="3"/>
</dbReference>
<dbReference type="InterPro" id="IPR035965">
    <property type="entry name" value="PAS-like_dom_sf"/>
</dbReference>
<reference evidence="8" key="1">
    <citation type="submission" date="2017-02" db="EMBL/GenBank/DDBJ databases">
        <title>Natronthermophilus aegyptiacus gen. nov.,sp. nov., an aerobic, extremely halophilic alkalithermophilic archaeon isolated from the athalassohaline Wadi An Natrun, Egypt.</title>
        <authorList>
            <person name="Zhao B."/>
        </authorList>
    </citation>
    <scope>NUCLEOTIDE SEQUENCE [LARGE SCALE GENOMIC DNA]</scope>
    <source>
        <strain evidence="8">JW/NM-HA 15</strain>
    </source>
</reference>
<dbReference type="Pfam" id="PF15915">
    <property type="entry name" value="BAT"/>
    <property type="match status" value="1"/>
</dbReference>
<feature type="compositionally biased region" description="Basic and acidic residues" evidence="4">
    <location>
        <begin position="996"/>
        <end position="1007"/>
    </location>
</feature>
<name>A0A2Z2HNX8_9EURY</name>
<dbReference type="Gene3D" id="3.30.450.40">
    <property type="match status" value="1"/>
</dbReference>
<evidence type="ECO:0000313" key="7">
    <source>
        <dbReference type="EMBL" id="ARS88679.1"/>
    </source>
</evidence>
<dbReference type="InterPro" id="IPR007050">
    <property type="entry name" value="HTH_bacterioopsin"/>
</dbReference>
<evidence type="ECO:0000256" key="2">
    <source>
        <dbReference type="ARBA" id="ARBA00023163"/>
    </source>
</evidence>
<dbReference type="AlphaFoldDB" id="A0A2Z2HNX8"/>
<dbReference type="SUPFAM" id="SSF55785">
    <property type="entry name" value="PYP-like sensor domain (PAS domain)"/>
    <property type="match status" value="1"/>
</dbReference>
<protein>
    <recommendedName>
        <fullName evidence="9">Histidine kinase</fullName>
    </recommendedName>
</protein>
<sequence length="1159" mass="123759">MSDRATRPIGDVDRVLVVGDTDRLEDVAVSLTRALDAATLIRERSADDALARLETIQPGVDCLVCDVGTETGAETETETSDTGSEVGLERLTRLSTALPETPILAVLGDTDDRGRGQSNRRDRRDDAARVLEVGATDVLRGDESPAVVAARVRNAAGSGRGDRSRSEPAAEANRTESLLAHTTAVVGSLAPDGTIDEISPAVERRFGHTPDELEGRPLSRFVHSEDRSRLTAAIADVSSGPVGTTSEIPVRLRQTDGAWVHARLTVVNRLGDPAVDALVLTITRDRVSSTKATAEGDVAAALDRLERAVFSVGPDDDLRNWNDAATSLFAAAPEHGVVVWAMLHEAIRNELEVRAGEARAADEPVAVRVDNPSTEGHLEVTVVPTDEAITVFADPVVPSDKGTVGADVLKRDREERDLLESIVDALEDGILVLEEDRVRFANATVARLADGDQIVGQSIDDLFDAELAAAVIERAASTVVRWMDPLSGTLTVGDRRPAVEVFVAPLPAAERTLCVVRDRRRSPESALRMLDGTIAEVWAAPSHPAIRESVLRAVLDWTAADAAGWYALEGDRLEPLALETAGEHGDADRRAIEPDEELRSSLADRAIGDVTEEPALVPALTRTGIRAERVLTVSLGEAGLVVVAGPDPLGVERVERTALSALASGATLASERLESNRDLQTCLRARTRAETAADRERRVRAVERALLSANTLETLDDRLCEGLLAIEGGDAGATDSEDAGRGDSRSLEAAWVGRLDDRTGTVDPVASAGTATDELDVESFPVDADASDPASRVAAVGGGPVVVDLERVVSDEDGASPAAEDTDAEFDPAREEADVARWHRSLRERGLRWAVGVPVEHDGVRYGTLTAYAADPAAVDDEVRRRLRHLATVAGYAVGSLRRAIPRDDVTELEVAVTDGGPLTAVTSELDRRLDLSAVVPRPNGSATVYGVLSDVDADALERIVDRVDGVTAARGPGLGDAGDVGETATGGPAGAAGEGGHDDGSGRDDEANRVGVELRLSTRPVTDAVAAHGGRLRAVVPDGDRARLLLEVPTTVSVRSVVERLEREYSGVELLARRERDRPRQSWQPLETRVQAQLSDRQRRTLEAAYYGGFFEWPREQTGEDVAAALGVSQPTFSRHLRSAQRNLLSLLFEDRFDDGRT</sequence>
<dbReference type="InterPro" id="IPR013655">
    <property type="entry name" value="PAS_fold_3"/>
</dbReference>
<feature type="domain" description="PAS" evidence="6">
    <location>
        <begin position="171"/>
        <end position="241"/>
    </location>
</feature>
<dbReference type="Pfam" id="PF08447">
    <property type="entry name" value="PAS_3"/>
    <property type="match status" value="1"/>
</dbReference>
<proteinExistence type="predicted"/>
<dbReference type="GO" id="GO:0000160">
    <property type="term" value="P:phosphorelay signal transduction system"/>
    <property type="evidence" value="ECO:0007669"/>
    <property type="project" value="InterPro"/>
</dbReference>
<evidence type="ECO:0000313" key="8">
    <source>
        <dbReference type="Proteomes" id="UP000250088"/>
    </source>
</evidence>
<feature type="compositionally biased region" description="Basic and acidic residues" evidence="4">
    <location>
        <begin position="110"/>
        <end position="128"/>
    </location>
</feature>
<dbReference type="Proteomes" id="UP000250088">
    <property type="component" value="Chromosome"/>
</dbReference>
<dbReference type="InterPro" id="IPR031803">
    <property type="entry name" value="BAT_GAF/HTH-assoc"/>
</dbReference>
<dbReference type="GeneID" id="32892847"/>
<evidence type="ECO:0000256" key="3">
    <source>
        <dbReference type="PROSITE-ProRule" id="PRU00169"/>
    </source>
</evidence>
<evidence type="ECO:0000256" key="1">
    <source>
        <dbReference type="ARBA" id="ARBA00023015"/>
    </source>
</evidence>
<dbReference type="CDD" id="cd00130">
    <property type="entry name" value="PAS"/>
    <property type="match status" value="1"/>
</dbReference>